<dbReference type="Proteomes" id="UP000295757">
    <property type="component" value="Unassembled WGS sequence"/>
</dbReference>
<dbReference type="EMBL" id="SOCN01000001">
    <property type="protein sequence ID" value="TDV24279.1"/>
    <property type="molecule type" value="Genomic_DNA"/>
</dbReference>
<gene>
    <name evidence="3" type="ORF">BCF59_0234</name>
</gene>
<reference evidence="3 4" key="1">
    <citation type="submission" date="2019-03" db="EMBL/GenBank/DDBJ databases">
        <title>Genomic Encyclopedia of Archaeal and Bacterial Type Strains, Phase II (KMG-II): from individual species to whole genera.</title>
        <authorList>
            <person name="Goeker M."/>
        </authorList>
    </citation>
    <scope>NUCLEOTIDE SEQUENCE [LARGE SCALE GENOMIC DNA]</scope>
    <source>
        <strain evidence="3 4">ATCC 35214</strain>
    </source>
</reference>
<keyword evidence="1" id="KW-0175">Coiled coil</keyword>
<dbReference type="OrthoDB" id="403891at2"/>
<name>A0A4R7UCZ2_9BACT</name>
<organism evidence="3 4">
    <name type="scientific">Mycoplasmopsis mustelae</name>
    <dbReference type="NCBI Taxonomy" id="171289"/>
    <lineage>
        <taxon>Bacteria</taxon>
        <taxon>Bacillati</taxon>
        <taxon>Mycoplasmatota</taxon>
        <taxon>Mycoplasmoidales</taxon>
        <taxon>Metamycoplasmataceae</taxon>
        <taxon>Mycoplasmopsis</taxon>
    </lineage>
</organism>
<feature type="chain" id="PRO_5020692913" description="PDxFFG protein" evidence="2">
    <location>
        <begin position="29"/>
        <end position="1839"/>
    </location>
</feature>
<evidence type="ECO:0000256" key="1">
    <source>
        <dbReference type="SAM" id="Coils"/>
    </source>
</evidence>
<keyword evidence="2" id="KW-0732">Signal</keyword>
<protein>
    <recommendedName>
        <fullName evidence="5">PDxFFG protein</fullName>
    </recommendedName>
</protein>
<sequence>MKKIKLSLKAKVLLSAGIIASASGVAVASMYAYANNSDEVKGSYLAITEKKLKNDYSQIYDANRHLKPEISILDPLKKYQVGFISDDYENFGFIEDKKKLYSFDEFFAKYFERFKESFILEVKFGSFSFFDEYVLAVKPSKFIEFSKWFINTVAWGPDLLTLESFRLVPGVEQSGNSITLGSHSTVHKEVSEIKFFPDAFFGSMPIYSILSGAGNGRDALTYSLFKEQQDKKTIDEFLASIPTASAIYNAISRAPRTYNSFLSLALPYKLINKKFKILPDTKNKFNENTLVFADNITQKQFNDIKTQLNLADNVTFDSLIETTVTSAIASDTTTTVAGNSNKLTEPLLIVTFDYKPEGSQDSFSFIMREGNVSPQWDITYHTFKKAVDADIAHFLDFYDVKAYENKEIWAYIDSNDKISLFKSKLEAINNIPELKNWETATAEVKSRLGAYLVKSIDVKDAVFTTTLENVENKNSFSLSFAATTITSQEKDLLDEFKHAVGYQGAISPITLQAGPEDISILDENGKPKRGLSTRKYDVFNEAYTGLIDKVLAKYPHLAKKLTGPHVAKKLNAKGYYEYSLEDGDYIGFSEDDRIGLPLVLGATLKDFDGISTEFLRYVATHEYGHHYTLDESQALNQDSNAVVVGGISPRNGISESSYYSAEALRNYLKARTTLDFVRVNALGEQTDSTNTNGQYIKFLFKNKDTGQYVRETEDQIWGNASQNAHIESVLSNKQRRFLQDFDGLKEAANQRKTRLGNLFIANSFDENSGTINPFISGTAKTFEPVINGDTTSYVFKDLDIKRVIKEIKDGTGQSIENAIEITDSNNLTINVVDLVTETIDGQTVTKATKINVFNRDGSPAINVPLNEPLDKASQDYIKAQTNIIKESIINLVRANFIDSGWNSNTTDFGGSIGFSLTNYSDRTDLKGLAANLKDRANPIEYDPATNNIDSVFNPNVKDKRKSWEYAGFTAGDSVSNVLSDMFAVTIGIEDARSKGTRSNPKKAHIEGALYSQIQDVLVFVDAKDKTKIKSSYTFPLIEGNKFLSNQVWDKNDVMTDQLHRTFQRYNIPATGIYQNNPIFRFLLSGLKLFIRNNNNTPYFHYLGADNSVSNSAEITQAYWRAGRDPKARNTLHNLTQKISFNNFDNFSEGNDSLYAAFNLKIKAEVHDGEKTATTAVFETFEDMIDFSSIDYSKATYIKMQPTETGTTAIFNWDINYVKTKFDFNAFKEAVATSQENEQQKQFIANADDQTLANEIMRRFRHSNYFLTVKDFNPATELEANKAILSDTYGITYLNPEFKNIFSFEAKPAADGDRKYTATDYQKTFRDYVVSTLGEEGNNEKLVNSVVATLNSQDLYRVSGNVLTFWNRGQTSLNRPLEWIYAKFRNGQPSSDVLNYNQTRVEPQLQDKFTDYVYNISETLTRDFVQTTYLPSTVDFENLPGYMTSVNESYTGLDYVVDATKLNVWNDRKNDPIAIYKGVYNAVKAAKFDNYYQQIKEVSLLTYQAELPIKDEIAKANLELDKVKKEIESQQNELKKATTQEQKDAINAKIQELNSISESFTNSVDKNNKLLNELILNKNKVVLPIKDVAYNDTYKKPNSVFENTESRTSSYFGKFITQSNGYFKDRFEKSTIGMELYDDLGNEVIDNEISLKDFESKPITSRPRAFFISQLLNFGVSKRTVTGIFRNKRLDALALYGFVKNADAQKIKKIRFTDTLTGEQKFLTVNFKDTNNIFYLKKQGDINSKVRIEDEGYTSWISDYGIMAKYRNTLLDPKHKYYAQFVDENNNAVSDLNIGDFEYLSENGKTGEQASVKIKTNKDPKTQDKGKTIIYIDYQFNITG</sequence>
<comment type="caution">
    <text evidence="3">The sequence shown here is derived from an EMBL/GenBank/DDBJ whole genome shotgun (WGS) entry which is preliminary data.</text>
</comment>
<accession>A0A4R7UCZ2</accession>
<dbReference type="RefSeq" id="WP_134110433.1">
    <property type="nucleotide sequence ID" value="NZ_SOCN01000001.1"/>
</dbReference>
<proteinExistence type="predicted"/>
<keyword evidence="4" id="KW-1185">Reference proteome</keyword>
<feature type="coiled-coil region" evidence="1">
    <location>
        <begin position="1512"/>
        <end position="1555"/>
    </location>
</feature>
<evidence type="ECO:0000313" key="3">
    <source>
        <dbReference type="EMBL" id="TDV24279.1"/>
    </source>
</evidence>
<evidence type="ECO:0000256" key="2">
    <source>
        <dbReference type="SAM" id="SignalP"/>
    </source>
</evidence>
<dbReference type="NCBIfam" id="NF012210">
    <property type="entry name" value="PDxFFG"/>
    <property type="match status" value="1"/>
</dbReference>
<evidence type="ECO:0000313" key="4">
    <source>
        <dbReference type="Proteomes" id="UP000295757"/>
    </source>
</evidence>
<evidence type="ECO:0008006" key="5">
    <source>
        <dbReference type="Google" id="ProtNLM"/>
    </source>
</evidence>
<feature type="signal peptide" evidence="2">
    <location>
        <begin position="1"/>
        <end position="28"/>
    </location>
</feature>